<evidence type="ECO:0000313" key="2">
    <source>
        <dbReference type="Proteomes" id="UP000735302"/>
    </source>
</evidence>
<dbReference type="AlphaFoldDB" id="A0AAV4DHR0"/>
<protein>
    <submittedName>
        <fullName evidence="1">Uncharacterized protein</fullName>
    </submittedName>
</protein>
<accession>A0AAV4DHR0</accession>
<proteinExistence type="predicted"/>
<reference evidence="1 2" key="1">
    <citation type="journal article" date="2021" name="Elife">
        <title>Chloroplast acquisition without the gene transfer in kleptoplastic sea slugs, Plakobranchus ocellatus.</title>
        <authorList>
            <person name="Maeda T."/>
            <person name="Takahashi S."/>
            <person name="Yoshida T."/>
            <person name="Shimamura S."/>
            <person name="Takaki Y."/>
            <person name="Nagai Y."/>
            <person name="Toyoda A."/>
            <person name="Suzuki Y."/>
            <person name="Arimoto A."/>
            <person name="Ishii H."/>
            <person name="Satoh N."/>
            <person name="Nishiyama T."/>
            <person name="Hasebe M."/>
            <person name="Maruyama T."/>
            <person name="Minagawa J."/>
            <person name="Obokata J."/>
            <person name="Shigenobu S."/>
        </authorList>
    </citation>
    <scope>NUCLEOTIDE SEQUENCE [LARGE SCALE GENOMIC DNA]</scope>
</reference>
<gene>
    <name evidence="1" type="ORF">PoB_007027900</name>
</gene>
<evidence type="ECO:0000313" key="1">
    <source>
        <dbReference type="EMBL" id="GFO43774.1"/>
    </source>
</evidence>
<dbReference type="Proteomes" id="UP000735302">
    <property type="component" value="Unassembled WGS sequence"/>
</dbReference>
<keyword evidence="2" id="KW-1185">Reference proteome</keyword>
<organism evidence="1 2">
    <name type="scientific">Plakobranchus ocellatus</name>
    <dbReference type="NCBI Taxonomy" id="259542"/>
    <lineage>
        <taxon>Eukaryota</taxon>
        <taxon>Metazoa</taxon>
        <taxon>Spiralia</taxon>
        <taxon>Lophotrochozoa</taxon>
        <taxon>Mollusca</taxon>
        <taxon>Gastropoda</taxon>
        <taxon>Heterobranchia</taxon>
        <taxon>Euthyneura</taxon>
        <taxon>Panpulmonata</taxon>
        <taxon>Sacoglossa</taxon>
        <taxon>Placobranchoidea</taxon>
        <taxon>Plakobranchidae</taxon>
        <taxon>Plakobranchus</taxon>
    </lineage>
</organism>
<name>A0AAV4DHR0_9GAST</name>
<sequence>MKRYDLTEDEYQSAVRIIVINKTYRNRWVEVRDQANLQRPAPFIVDSATYDKLDFLGGRGLVPSSSNVLSTYKSLYGQVLLLGADQLVTINYTVHLRFLFHL</sequence>
<comment type="caution">
    <text evidence="1">The sequence shown here is derived from an EMBL/GenBank/DDBJ whole genome shotgun (WGS) entry which is preliminary data.</text>
</comment>
<dbReference type="EMBL" id="BLXT01007908">
    <property type="protein sequence ID" value="GFO43774.1"/>
    <property type="molecule type" value="Genomic_DNA"/>
</dbReference>